<evidence type="ECO:0000256" key="6">
    <source>
        <dbReference type="ARBA" id="ARBA00037937"/>
    </source>
</evidence>
<evidence type="ECO:0000256" key="4">
    <source>
        <dbReference type="ARBA" id="ARBA00023136"/>
    </source>
</evidence>
<keyword evidence="5 7" id="KW-0975">Bacterial flagellum</keyword>
<dbReference type="PANTHER" id="PTHR38766">
    <property type="entry name" value="FLAGELLAR PROTEIN FLIO"/>
    <property type="match status" value="1"/>
</dbReference>
<protein>
    <recommendedName>
        <fullName evidence="7">Flagellar protein</fullName>
    </recommendedName>
</protein>
<evidence type="ECO:0000256" key="3">
    <source>
        <dbReference type="ARBA" id="ARBA00022989"/>
    </source>
</evidence>
<dbReference type="InterPro" id="IPR022781">
    <property type="entry name" value="Flagellar_biosynth_FliO"/>
</dbReference>
<keyword evidence="10" id="KW-1185">Reference proteome</keyword>
<evidence type="ECO:0000256" key="1">
    <source>
        <dbReference type="ARBA" id="ARBA00022475"/>
    </source>
</evidence>
<proteinExistence type="inferred from homology"/>
<reference evidence="9 10" key="1">
    <citation type="submission" date="2019-02" db="EMBL/GenBank/DDBJ databases">
        <title>Halieaceae_genomes.</title>
        <authorList>
            <person name="Li S.-H."/>
        </authorList>
    </citation>
    <scope>NUCLEOTIDE SEQUENCE [LARGE SCALE GENOMIC DNA]</scope>
    <source>
        <strain evidence="9 10">JH123</strain>
    </source>
</reference>
<evidence type="ECO:0000256" key="2">
    <source>
        <dbReference type="ARBA" id="ARBA00022692"/>
    </source>
</evidence>
<feature type="signal peptide" evidence="8">
    <location>
        <begin position="1"/>
        <end position="17"/>
    </location>
</feature>
<evidence type="ECO:0000256" key="8">
    <source>
        <dbReference type="SAM" id="SignalP"/>
    </source>
</evidence>
<evidence type="ECO:0000256" key="5">
    <source>
        <dbReference type="ARBA" id="ARBA00023143"/>
    </source>
</evidence>
<keyword evidence="9" id="KW-0969">Cilium</keyword>
<evidence type="ECO:0000313" key="10">
    <source>
        <dbReference type="Proteomes" id="UP001317963"/>
    </source>
</evidence>
<dbReference type="Proteomes" id="UP001317963">
    <property type="component" value="Chromosome"/>
</dbReference>
<keyword evidence="4 7" id="KW-0472">Membrane</keyword>
<feature type="chain" id="PRO_5047390900" description="Flagellar protein" evidence="8">
    <location>
        <begin position="18"/>
        <end position="139"/>
    </location>
</feature>
<keyword evidence="3 7" id="KW-1133">Transmembrane helix</keyword>
<evidence type="ECO:0000256" key="7">
    <source>
        <dbReference type="RuleBase" id="RU362064"/>
    </source>
</evidence>
<keyword evidence="9" id="KW-0966">Cell projection</keyword>
<comment type="subcellular location">
    <subcellularLocation>
        <location evidence="7">Cell membrane</location>
    </subcellularLocation>
    <subcellularLocation>
        <location evidence="7">Bacterial flagellum basal body</location>
    </subcellularLocation>
</comment>
<keyword evidence="2 7" id="KW-0812">Transmembrane</keyword>
<name>A0ABY6Q565_9GAMM</name>
<keyword evidence="1 7" id="KW-1003">Cell membrane</keyword>
<keyword evidence="9" id="KW-0282">Flagellum</keyword>
<keyword evidence="8" id="KW-0732">Signal</keyword>
<organism evidence="9 10">
    <name type="scientific">Candidatus Paraluminiphilus aquimaris</name>
    <dbReference type="NCBI Taxonomy" id="2518994"/>
    <lineage>
        <taxon>Bacteria</taxon>
        <taxon>Pseudomonadati</taxon>
        <taxon>Pseudomonadota</taxon>
        <taxon>Gammaproteobacteria</taxon>
        <taxon>Cellvibrionales</taxon>
        <taxon>Halieaceae</taxon>
        <taxon>Candidatus Paraluminiphilus</taxon>
    </lineage>
</organism>
<gene>
    <name evidence="9" type="primary">fliO</name>
    <name evidence="9" type="ORF">E0F26_03210</name>
</gene>
<dbReference type="RefSeq" id="WP_279242607.1">
    <property type="nucleotide sequence ID" value="NZ_CP036501.1"/>
</dbReference>
<feature type="transmembrane region" description="Helical" evidence="7">
    <location>
        <begin position="33"/>
        <end position="56"/>
    </location>
</feature>
<evidence type="ECO:0000313" key="9">
    <source>
        <dbReference type="EMBL" id="UZP73811.1"/>
    </source>
</evidence>
<accession>A0ABY6Q565</accession>
<dbReference type="Pfam" id="PF04347">
    <property type="entry name" value="FliO"/>
    <property type="match status" value="1"/>
</dbReference>
<sequence>MRFAAFLTTLFSLPAMAEDAAPVVSPSTLFTGDYLLQVVGSFVVVILLLVVVLVMLKRFNGVSASIGGDLRVISSVGVGQRERAVLLQVGEQQILLGVGPGNVRRLHVFDEPAVTSAASASPSFSDVWKVATRKTGADQ</sequence>
<dbReference type="PANTHER" id="PTHR38766:SF1">
    <property type="entry name" value="FLAGELLAR PROTEIN FLIO"/>
    <property type="match status" value="1"/>
</dbReference>
<comment type="similarity">
    <text evidence="6 7">Belongs to the FliO/MopB family.</text>
</comment>
<dbReference type="NCBIfam" id="TIGR03500">
    <property type="entry name" value="FliO_TIGR"/>
    <property type="match status" value="1"/>
</dbReference>
<dbReference type="EMBL" id="CP036501">
    <property type="protein sequence ID" value="UZP73811.1"/>
    <property type="molecule type" value="Genomic_DNA"/>
</dbReference>
<dbReference type="InterPro" id="IPR052205">
    <property type="entry name" value="FliO/MopB"/>
</dbReference>